<dbReference type="EMBL" id="NMUH01000021">
    <property type="protein sequence ID" value="MQL68775.1"/>
    <property type="molecule type" value="Genomic_DNA"/>
</dbReference>
<comment type="caution">
    <text evidence="2">The sequence shown here is derived from an EMBL/GenBank/DDBJ whole genome shotgun (WGS) entry which is preliminary data.</text>
</comment>
<dbReference type="Proteomes" id="UP000652761">
    <property type="component" value="Unassembled WGS sequence"/>
</dbReference>
<feature type="compositionally biased region" description="Low complexity" evidence="1">
    <location>
        <begin position="26"/>
        <end position="45"/>
    </location>
</feature>
<organism evidence="2 3">
    <name type="scientific">Colocasia esculenta</name>
    <name type="common">Wild taro</name>
    <name type="synonym">Arum esculentum</name>
    <dbReference type="NCBI Taxonomy" id="4460"/>
    <lineage>
        <taxon>Eukaryota</taxon>
        <taxon>Viridiplantae</taxon>
        <taxon>Streptophyta</taxon>
        <taxon>Embryophyta</taxon>
        <taxon>Tracheophyta</taxon>
        <taxon>Spermatophyta</taxon>
        <taxon>Magnoliopsida</taxon>
        <taxon>Liliopsida</taxon>
        <taxon>Araceae</taxon>
        <taxon>Aroideae</taxon>
        <taxon>Colocasieae</taxon>
        <taxon>Colocasia</taxon>
    </lineage>
</organism>
<feature type="region of interest" description="Disordered" evidence="1">
    <location>
        <begin position="1"/>
        <end position="135"/>
    </location>
</feature>
<reference evidence="2" key="1">
    <citation type="submission" date="2017-07" db="EMBL/GenBank/DDBJ databases">
        <title>Taro Niue Genome Assembly and Annotation.</title>
        <authorList>
            <person name="Atibalentja N."/>
            <person name="Keating K."/>
            <person name="Fields C.J."/>
        </authorList>
    </citation>
    <scope>NUCLEOTIDE SEQUENCE</scope>
    <source>
        <strain evidence="2">Niue_2</strain>
        <tissue evidence="2">Leaf</tissue>
    </source>
</reference>
<evidence type="ECO:0000256" key="1">
    <source>
        <dbReference type="SAM" id="MobiDB-lite"/>
    </source>
</evidence>
<gene>
    <name evidence="2" type="ORF">Taro_001068</name>
</gene>
<protein>
    <submittedName>
        <fullName evidence="2">Uncharacterized protein</fullName>
    </submittedName>
</protein>
<dbReference type="AlphaFoldDB" id="A0A843TCJ0"/>
<keyword evidence="3" id="KW-1185">Reference proteome</keyword>
<name>A0A843TCJ0_COLES</name>
<sequence>MNSCDSESLPEKSWGGTKPQRGLHEATAASSSLLAAAPAPPRAAAGDTKLQATGEEEGETSPPRRGGGKGKKPKEGEGAPAKAFSLRPPECDRARRRVTNRNVTAAHTTTRTRPLGMPRQPDIRSDTPILLTGVM</sequence>
<proteinExistence type="predicted"/>
<accession>A0A843TCJ0</accession>
<evidence type="ECO:0000313" key="2">
    <source>
        <dbReference type="EMBL" id="MQL68775.1"/>
    </source>
</evidence>
<evidence type="ECO:0000313" key="3">
    <source>
        <dbReference type="Proteomes" id="UP000652761"/>
    </source>
</evidence>